<organism evidence="2">
    <name type="scientific">bioreactor metagenome</name>
    <dbReference type="NCBI Taxonomy" id="1076179"/>
    <lineage>
        <taxon>unclassified sequences</taxon>
        <taxon>metagenomes</taxon>
        <taxon>ecological metagenomes</taxon>
    </lineage>
</organism>
<dbReference type="AlphaFoldDB" id="A0A645JEF7"/>
<keyword evidence="1" id="KW-0472">Membrane</keyword>
<name>A0A645JEF7_9ZZZZ</name>
<keyword evidence="1" id="KW-0812">Transmembrane</keyword>
<sequence length="68" mass="7377">MMNIFNSKMSAAEVLHTFVGCIGLVLVSPLTSTICGFLYKRQRSAAVQQTPVLHPAEPVIAQTETDTL</sequence>
<evidence type="ECO:0000256" key="1">
    <source>
        <dbReference type="SAM" id="Phobius"/>
    </source>
</evidence>
<evidence type="ECO:0008006" key="3">
    <source>
        <dbReference type="Google" id="ProtNLM"/>
    </source>
</evidence>
<dbReference type="EMBL" id="VSSQ01139629">
    <property type="protein sequence ID" value="MPN62095.1"/>
    <property type="molecule type" value="Genomic_DNA"/>
</dbReference>
<comment type="caution">
    <text evidence="2">The sequence shown here is derived from an EMBL/GenBank/DDBJ whole genome shotgun (WGS) entry which is preliminary data.</text>
</comment>
<accession>A0A645JEF7</accession>
<gene>
    <name evidence="2" type="ORF">SDC9_209841</name>
</gene>
<reference evidence="2" key="1">
    <citation type="submission" date="2019-08" db="EMBL/GenBank/DDBJ databases">
        <authorList>
            <person name="Kucharzyk K."/>
            <person name="Murdoch R.W."/>
            <person name="Higgins S."/>
            <person name="Loffler F."/>
        </authorList>
    </citation>
    <scope>NUCLEOTIDE SEQUENCE</scope>
</reference>
<dbReference type="InterPro" id="IPR012507">
    <property type="entry name" value="YibE_F"/>
</dbReference>
<dbReference type="Pfam" id="PF07907">
    <property type="entry name" value="YibE_F"/>
    <property type="match status" value="1"/>
</dbReference>
<proteinExistence type="predicted"/>
<evidence type="ECO:0000313" key="2">
    <source>
        <dbReference type="EMBL" id="MPN62095.1"/>
    </source>
</evidence>
<feature type="transmembrane region" description="Helical" evidence="1">
    <location>
        <begin position="15"/>
        <end position="39"/>
    </location>
</feature>
<protein>
    <recommendedName>
        <fullName evidence="3">YibE/F-like protein</fullName>
    </recommendedName>
</protein>
<keyword evidence="1" id="KW-1133">Transmembrane helix</keyword>